<dbReference type="InterPro" id="IPR024747">
    <property type="entry name" value="Pyridox_Oxase-rel"/>
</dbReference>
<dbReference type="Proteomes" id="UP001150830">
    <property type="component" value="Unassembled WGS sequence"/>
</dbReference>
<proteinExistence type="predicted"/>
<evidence type="ECO:0000313" key="1">
    <source>
        <dbReference type="EMBL" id="MCY0963889.1"/>
    </source>
</evidence>
<keyword evidence="2" id="KW-1185">Reference proteome</keyword>
<evidence type="ECO:0000313" key="2">
    <source>
        <dbReference type="Proteomes" id="UP001150830"/>
    </source>
</evidence>
<gene>
    <name evidence="1" type="ORF">OUO13_01635</name>
</gene>
<organism evidence="1 2">
    <name type="scientific">Parathalassolituus penaei</name>
    <dbReference type="NCBI Taxonomy" id="2997323"/>
    <lineage>
        <taxon>Bacteria</taxon>
        <taxon>Pseudomonadati</taxon>
        <taxon>Pseudomonadota</taxon>
        <taxon>Gammaproteobacteria</taxon>
        <taxon>Oceanospirillales</taxon>
        <taxon>Oceanospirillaceae</taxon>
        <taxon>Parathalassolituus</taxon>
    </lineage>
</organism>
<dbReference type="InterPro" id="IPR012349">
    <property type="entry name" value="Split_barrel_FMN-bd"/>
</dbReference>
<name>A0A9X3EBP3_9GAMM</name>
<reference evidence="1" key="1">
    <citation type="submission" date="2022-11" db="EMBL/GenBank/DDBJ databases">
        <title>Parathalassolutuus dongxingensis gen. nov., sp. nov., a novel member of family Oceanospirillaceae isolated from a coastal shrimp pond in Guangxi, China.</title>
        <authorList>
            <person name="Chen H."/>
        </authorList>
    </citation>
    <scope>NUCLEOTIDE SEQUENCE</scope>
    <source>
        <strain evidence="1">G-43</strain>
    </source>
</reference>
<dbReference type="SUPFAM" id="SSF50475">
    <property type="entry name" value="FMN-binding split barrel"/>
    <property type="match status" value="1"/>
</dbReference>
<protein>
    <submittedName>
        <fullName evidence="1">Pyridoxamine 5'-phosphate oxidase family protein</fullName>
    </submittedName>
</protein>
<accession>A0A9X3EBP3</accession>
<dbReference type="AlphaFoldDB" id="A0A9X3EBP3"/>
<dbReference type="EMBL" id="JAPNOA010000006">
    <property type="protein sequence ID" value="MCY0963889.1"/>
    <property type="molecule type" value="Genomic_DNA"/>
</dbReference>
<dbReference type="Pfam" id="PF12900">
    <property type="entry name" value="Pyridox_ox_2"/>
    <property type="match status" value="1"/>
</dbReference>
<dbReference type="Gene3D" id="2.30.110.10">
    <property type="entry name" value="Electron Transport, Fmn-binding Protein, Chain A"/>
    <property type="match status" value="1"/>
</dbReference>
<dbReference type="PANTHER" id="PTHR34071">
    <property type="entry name" value="5-NITROIMIDAZOLE ANTIBIOTICS RESISTANCE PROTEIN, NIMA-FAMILY-RELATED PROTEIN-RELATED"/>
    <property type="match status" value="1"/>
</dbReference>
<dbReference type="RefSeq" id="WP_283172107.1">
    <property type="nucleotide sequence ID" value="NZ_JAPNOA010000006.1"/>
</dbReference>
<dbReference type="PANTHER" id="PTHR34071:SF2">
    <property type="entry name" value="FLAVIN-NUCLEOTIDE-BINDING PROTEIN"/>
    <property type="match status" value="1"/>
</dbReference>
<sequence>MSSSLQSTASTVRHGAKRADYQRETVYALLDELLVCQIGQQVDGRVVVTPTCHWRDGDYLYWHAHAHARSCAGAAGSQVCINLCSLDGLVMARSAFNHSVNYRSVTLFGVPEAVTDPAEKLAQLKRFVDRFSSGRWEELRPIRDEEIRATSVVRMLISDASVKVRQGPPVDDKADLEWPVWAGEIRLQRQWQALADSDNGSAEPELKVLASRV</sequence>
<comment type="caution">
    <text evidence="1">The sequence shown here is derived from an EMBL/GenBank/DDBJ whole genome shotgun (WGS) entry which is preliminary data.</text>
</comment>